<keyword evidence="3" id="KW-1133">Transmembrane helix</keyword>
<dbReference type="SUPFAM" id="SSF50891">
    <property type="entry name" value="Cyclophilin-like"/>
    <property type="match status" value="1"/>
</dbReference>
<dbReference type="GO" id="GO:0003755">
    <property type="term" value="F:peptidyl-prolyl cis-trans isomerase activity"/>
    <property type="evidence" value="ECO:0007669"/>
    <property type="project" value="InterPro"/>
</dbReference>
<keyword evidence="6" id="KW-1185">Reference proteome</keyword>
<dbReference type="STRING" id="1121357.SAMN05661109_00305"/>
<evidence type="ECO:0000313" key="5">
    <source>
        <dbReference type="EMBL" id="SER46246.1"/>
    </source>
</evidence>
<evidence type="ECO:0000256" key="1">
    <source>
        <dbReference type="ARBA" id="ARBA00002388"/>
    </source>
</evidence>
<feature type="region of interest" description="Disordered" evidence="2">
    <location>
        <begin position="61"/>
        <end position="81"/>
    </location>
</feature>
<feature type="region of interest" description="Disordered" evidence="2">
    <location>
        <begin position="100"/>
        <end position="123"/>
    </location>
</feature>
<name>A0A1H9PDE0_9CORY</name>
<keyword evidence="5" id="KW-0413">Isomerase</keyword>
<dbReference type="PANTHER" id="PTHR45625">
    <property type="entry name" value="PEPTIDYL-PROLYL CIS-TRANS ISOMERASE-RELATED"/>
    <property type="match status" value="1"/>
</dbReference>
<dbReference type="InterPro" id="IPR044666">
    <property type="entry name" value="Cyclophilin_A-like"/>
</dbReference>
<dbReference type="AlphaFoldDB" id="A0A1H9PDE0"/>
<feature type="region of interest" description="Disordered" evidence="2">
    <location>
        <begin position="270"/>
        <end position="295"/>
    </location>
</feature>
<feature type="transmembrane region" description="Helical" evidence="3">
    <location>
        <begin position="31"/>
        <end position="52"/>
    </location>
</feature>
<dbReference type="CDD" id="cd00317">
    <property type="entry name" value="cyclophilin"/>
    <property type="match status" value="1"/>
</dbReference>
<dbReference type="InterPro" id="IPR029000">
    <property type="entry name" value="Cyclophilin-like_dom_sf"/>
</dbReference>
<dbReference type="EMBL" id="FOGQ01000001">
    <property type="protein sequence ID" value="SER46246.1"/>
    <property type="molecule type" value="Genomic_DNA"/>
</dbReference>
<dbReference type="Gene3D" id="2.40.100.10">
    <property type="entry name" value="Cyclophilin-like"/>
    <property type="match status" value="1"/>
</dbReference>
<evidence type="ECO:0000259" key="4">
    <source>
        <dbReference type="PROSITE" id="PS50072"/>
    </source>
</evidence>
<dbReference type="RefSeq" id="WP_092255132.1">
    <property type="nucleotide sequence ID" value="NZ_CP047199.1"/>
</dbReference>
<keyword evidence="3" id="KW-0472">Membrane</keyword>
<keyword evidence="3" id="KW-0812">Transmembrane</keyword>
<gene>
    <name evidence="5" type="ORF">SAMN05661109_00305</name>
</gene>
<sequence>MSSNKQRGKDALKELEGALNARDRKEKTQPLTVVLIAAVVLVAIVGGIYWAATYNNEDEEVVAEDQATSESADETPENTDPLADFETLATERAEALPPTVTCTYNEDGDPAKDVGLPDGENVSTEGTVTVELDTSAGPIGMELDRSVAPCTVNAIVHLVENDYYDDTVCHRMTTGDTLQVLQCGDPTGTGSGGPGFQFDNEFPTDETEDTSTPVVYERGTIAMANAGPNTNGSQFFLNYGDGGLPPAYTYFGQINDEGLATLDSIAETGLEPQSAPAGDGAPAEEVRINEAQVVE</sequence>
<accession>A0A1H9PDE0</accession>
<proteinExistence type="predicted"/>
<dbReference type="Proteomes" id="UP000198929">
    <property type="component" value="Unassembled WGS sequence"/>
</dbReference>
<dbReference type="Pfam" id="PF00160">
    <property type="entry name" value="Pro_isomerase"/>
    <property type="match status" value="1"/>
</dbReference>
<organism evidence="5 6">
    <name type="scientific">Corynebacterium cystitidis DSM 20524</name>
    <dbReference type="NCBI Taxonomy" id="1121357"/>
    <lineage>
        <taxon>Bacteria</taxon>
        <taxon>Bacillati</taxon>
        <taxon>Actinomycetota</taxon>
        <taxon>Actinomycetes</taxon>
        <taxon>Mycobacteriales</taxon>
        <taxon>Corynebacteriaceae</taxon>
        <taxon>Corynebacterium</taxon>
    </lineage>
</organism>
<feature type="domain" description="PPIase cyclophilin-type" evidence="4">
    <location>
        <begin position="133"/>
        <end position="293"/>
    </location>
</feature>
<evidence type="ECO:0000256" key="3">
    <source>
        <dbReference type="SAM" id="Phobius"/>
    </source>
</evidence>
<reference evidence="6" key="1">
    <citation type="submission" date="2016-10" db="EMBL/GenBank/DDBJ databases">
        <authorList>
            <person name="Varghese N."/>
            <person name="Submissions S."/>
        </authorList>
    </citation>
    <scope>NUCLEOTIDE SEQUENCE [LARGE SCALE GENOMIC DNA]</scope>
    <source>
        <strain evidence="6">DSM 20524</strain>
    </source>
</reference>
<dbReference type="PROSITE" id="PS50072">
    <property type="entry name" value="CSA_PPIASE_2"/>
    <property type="match status" value="1"/>
</dbReference>
<protein>
    <submittedName>
        <fullName evidence="5">Peptidyl-prolyl cis-trans isomerase B (Cyclophilin B)</fullName>
    </submittedName>
</protein>
<dbReference type="PANTHER" id="PTHR45625:SF3">
    <property type="entry name" value="PEPTIDYL-PROLYL CIS-TRANS ISOMERASE B-RELATED"/>
    <property type="match status" value="1"/>
</dbReference>
<dbReference type="InterPro" id="IPR002130">
    <property type="entry name" value="Cyclophilin-type_PPIase_dom"/>
</dbReference>
<comment type="function">
    <text evidence="1">PPIases accelerate the folding of proteins. It catalyzes the cis-trans isomerization of proline imidic peptide bonds in oligopeptides.</text>
</comment>
<evidence type="ECO:0000256" key="2">
    <source>
        <dbReference type="SAM" id="MobiDB-lite"/>
    </source>
</evidence>
<evidence type="ECO:0000313" key="6">
    <source>
        <dbReference type="Proteomes" id="UP000198929"/>
    </source>
</evidence>